<protein>
    <submittedName>
        <fullName evidence="2">Uncharacterized protein</fullName>
    </submittedName>
</protein>
<dbReference type="WBParaSite" id="ES5_v2.g29597.t1">
    <property type="protein sequence ID" value="ES5_v2.g29597.t1"/>
    <property type="gene ID" value="ES5_v2.g29597"/>
</dbReference>
<accession>A0AC34GJ86</accession>
<proteinExistence type="predicted"/>
<reference evidence="2" key="1">
    <citation type="submission" date="2022-11" db="UniProtKB">
        <authorList>
            <consortium name="WormBaseParasite"/>
        </authorList>
    </citation>
    <scope>IDENTIFICATION</scope>
</reference>
<evidence type="ECO:0000313" key="2">
    <source>
        <dbReference type="WBParaSite" id="ES5_v2.g29597.t1"/>
    </source>
</evidence>
<organism evidence="1 2">
    <name type="scientific">Panagrolaimus sp. ES5</name>
    <dbReference type="NCBI Taxonomy" id="591445"/>
    <lineage>
        <taxon>Eukaryota</taxon>
        <taxon>Metazoa</taxon>
        <taxon>Ecdysozoa</taxon>
        <taxon>Nematoda</taxon>
        <taxon>Chromadorea</taxon>
        <taxon>Rhabditida</taxon>
        <taxon>Tylenchina</taxon>
        <taxon>Panagrolaimomorpha</taxon>
        <taxon>Panagrolaimoidea</taxon>
        <taxon>Panagrolaimidae</taxon>
        <taxon>Panagrolaimus</taxon>
    </lineage>
</organism>
<evidence type="ECO:0000313" key="1">
    <source>
        <dbReference type="Proteomes" id="UP000887579"/>
    </source>
</evidence>
<sequence length="226" mass="24635">MFMPPSMPIQTLTPKVATPNTPQQQLFTPTPTPTTPQTILITPTTPTIHLPKRRAASPEIIVDDRPIDNIPEKKTKSSDKVLPEQYTTNTDSFFPTLSLQSSTENSSSSTLPSYLQTSTSSISTLSSIDNTVKTTASSSISLPSTAPSTILSNNSEKSADSDAARFIKSINDRLSLSHPQHYQNQNPPTSESLMEAEETHIIITARPRVPDSAERDSTYTTDDDSD</sequence>
<dbReference type="Proteomes" id="UP000887579">
    <property type="component" value="Unplaced"/>
</dbReference>
<name>A0AC34GJ86_9BILA</name>